<reference evidence="2" key="1">
    <citation type="journal article" date="2019" name="Int. J. Syst. Evol. Microbiol.">
        <title>The Global Catalogue of Microorganisms (GCM) 10K type strain sequencing project: providing services to taxonomists for standard genome sequencing and annotation.</title>
        <authorList>
            <consortium name="The Broad Institute Genomics Platform"/>
            <consortium name="The Broad Institute Genome Sequencing Center for Infectious Disease"/>
            <person name="Wu L."/>
            <person name="Ma J."/>
        </authorList>
    </citation>
    <scope>NUCLEOTIDE SEQUENCE [LARGE SCALE GENOMIC DNA]</scope>
    <source>
        <strain evidence="2">CGMCC 4.7427</strain>
    </source>
</reference>
<gene>
    <name evidence="1" type="ORF">ACFO5T_02230</name>
</gene>
<protein>
    <submittedName>
        <fullName evidence="1">Uncharacterized protein</fullName>
    </submittedName>
</protein>
<comment type="caution">
    <text evidence="1">The sequence shown here is derived from an EMBL/GenBank/DDBJ whole genome shotgun (WGS) entry which is preliminary data.</text>
</comment>
<dbReference type="Proteomes" id="UP001595878">
    <property type="component" value="Unassembled WGS sequence"/>
</dbReference>
<accession>A0ABV9L5P8</accession>
<dbReference type="EMBL" id="JBHSHB010000007">
    <property type="protein sequence ID" value="MFC4689238.1"/>
    <property type="molecule type" value="Genomic_DNA"/>
</dbReference>
<organism evidence="1 2">
    <name type="scientific">Dokdonia genika</name>
    <dbReference type="NCBI Taxonomy" id="308113"/>
    <lineage>
        <taxon>Bacteria</taxon>
        <taxon>Pseudomonadati</taxon>
        <taxon>Bacteroidota</taxon>
        <taxon>Flavobacteriia</taxon>
        <taxon>Flavobacteriales</taxon>
        <taxon>Flavobacteriaceae</taxon>
        <taxon>Dokdonia</taxon>
    </lineage>
</organism>
<sequence>MLPTTAASVLESTGSAIPAISAGTASCCMRLNEISMLWDSIVITQALK</sequence>
<keyword evidence="2" id="KW-1185">Reference proteome</keyword>
<evidence type="ECO:0000313" key="2">
    <source>
        <dbReference type="Proteomes" id="UP001595878"/>
    </source>
</evidence>
<proteinExistence type="predicted"/>
<evidence type="ECO:0000313" key="1">
    <source>
        <dbReference type="EMBL" id="MFC4689238.1"/>
    </source>
</evidence>
<name>A0ABV9L5P8_9FLAO</name>
<dbReference type="RefSeq" id="WP_380031682.1">
    <property type="nucleotide sequence ID" value="NZ_JBHSHB010000007.1"/>
</dbReference>